<dbReference type="AlphaFoldDB" id="A0A8T0FZU1"/>
<reference evidence="2" key="1">
    <citation type="journal article" date="2020" name="bioRxiv">
        <title>Chromosome-level reference genome of the European wasp spider Argiope bruennichi: a resource for studies on range expansion and evolutionary adaptation.</title>
        <authorList>
            <person name="Sheffer M.M."/>
            <person name="Hoppe A."/>
            <person name="Krehenwinkel H."/>
            <person name="Uhl G."/>
            <person name="Kuss A.W."/>
            <person name="Jensen L."/>
            <person name="Jensen C."/>
            <person name="Gillespie R.G."/>
            <person name="Hoff K.J."/>
            <person name="Prost S."/>
        </authorList>
    </citation>
    <scope>NUCLEOTIDE SEQUENCE</scope>
</reference>
<evidence type="ECO:0000313" key="2">
    <source>
        <dbReference type="EMBL" id="KAF8795079.1"/>
    </source>
</evidence>
<dbReference type="PANTHER" id="PTHR14695">
    <property type="entry name" value="SHC SH2-DOMAIN BINDING PROTEIN 1-RELATED"/>
    <property type="match status" value="1"/>
</dbReference>
<protein>
    <submittedName>
        <fullName evidence="2">SHC SH2 domain-binding protein 1 like protein</fullName>
    </submittedName>
</protein>
<keyword evidence="3" id="KW-1185">Reference proteome</keyword>
<reference evidence="2" key="2">
    <citation type="submission" date="2020-06" db="EMBL/GenBank/DDBJ databases">
        <authorList>
            <person name="Sheffer M."/>
        </authorList>
    </citation>
    <scope>NUCLEOTIDE SEQUENCE</scope>
</reference>
<dbReference type="GO" id="GO:0007112">
    <property type="term" value="P:male meiosis cytokinesis"/>
    <property type="evidence" value="ECO:0007669"/>
    <property type="project" value="TreeGrafter"/>
</dbReference>
<comment type="caution">
    <text evidence="2">The sequence shown here is derived from an EMBL/GenBank/DDBJ whole genome shotgun (WGS) entry which is preliminary data.</text>
</comment>
<dbReference type="PANTHER" id="PTHR14695:SF4">
    <property type="entry name" value="PROTEIN NESSUN DORMA"/>
    <property type="match status" value="1"/>
</dbReference>
<sequence>MDSDSDFYISYSCPSVYKVDLTSFKDMLLNYIDIIGGVAFSGIETSFVEYVTSIVEPVGWKAVWRSTKDTSPLDAEYDFIAEVTNVSLQSLEADIFVKSIIVDDGITHNLDKLKEEINVENPRTVPLTELYVVSEDDYETQFEETAIAIEYVRIFFKTKLG</sequence>
<organism evidence="2 3">
    <name type="scientific">Argiope bruennichi</name>
    <name type="common">Wasp spider</name>
    <name type="synonym">Aranea bruennichi</name>
    <dbReference type="NCBI Taxonomy" id="94029"/>
    <lineage>
        <taxon>Eukaryota</taxon>
        <taxon>Metazoa</taxon>
        <taxon>Ecdysozoa</taxon>
        <taxon>Arthropoda</taxon>
        <taxon>Chelicerata</taxon>
        <taxon>Arachnida</taxon>
        <taxon>Araneae</taxon>
        <taxon>Araneomorphae</taxon>
        <taxon>Entelegynae</taxon>
        <taxon>Araneoidea</taxon>
        <taxon>Araneidae</taxon>
        <taxon>Argiope</taxon>
    </lineage>
</organism>
<proteinExistence type="predicted"/>
<dbReference type="Pfam" id="PF23762">
    <property type="entry name" value="SHCBP_N"/>
    <property type="match status" value="1"/>
</dbReference>
<accession>A0A8T0FZU1</accession>
<dbReference type="EMBL" id="JABXBU010000002">
    <property type="protein sequence ID" value="KAF8795079.1"/>
    <property type="molecule type" value="Genomic_DNA"/>
</dbReference>
<dbReference type="InterPro" id="IPR045140">
    <property type="entry name" value="SHCBP1-like"/>
</dbReference>
<gene>
    <name evidence="2" type="ORF">HNY73_002971</name>
</gene>
<dbReference type="GO" id="GO:0007283">
    <property type="term" value="P:spermatogenesis"/>
    <property type="evidence" value="ECO:0007669"/>
    <property type="project" value="TreeGrafter"/>
</dbReference>
<dbReference type="Proteomes" id="UP000807504">
    <property type="component" value="Unassembled WGS sequence"/>
</dbReference>
<feature type="domain" description="SHC SH2" evidence="1">
    <location>
        <begin position="28"/>
        <end position="157"/>
    </location>
</feature>
<name>A0A8T0FZU1_ARGBR</name>
<dbReference type="InterPro" id="IPR057508">
    <property type="entry name" value="SHCBP-like_N"/>
</dbReference>
<evidence type="ECO:0000259" key="1">
    <source>
        <dbReference type="Pfam" id="PF23762"/>
    </source>
</evidence>
<evidence type="ECO:0000313" key="3">
    <source>
        <dbReference type="Proteomes" id="UP000807504"/>
    </source>
</evidence>